<dbReference type="Proteomes" id="UP000182998">
    <property type="component" value="Unassembled WGS sequence"/>
</dbReference>
<dbReference type="HOGENOM" id="CLU_223788_0_0_6"/>
<feature type="compositionally biased region" description="Basic and acidic residues" evidence="1">
    <location>
        <begin position="4333"/>
        <end position="4356"/>
    </location>
</feature>
<dbReference type="STRING" id="451.B6N58_08540"/>
<dbReference type="InterPro" id="IPR022099">
    <property type="entry name" value="DUF3638"/>
</dbReference>
<organism evidence="3 5">
    <name type="scientific">Legionella micdadei</name>
    <name type="common">Tatlockia micdadei</name>
    <dbReference type="NCBI Taxonomy" id="451"/>
    <lineage>
        <taxon>Bacteria</taxon>
        <taxon>Pseudomonadati</taxon>
        <taxon>Pseudomonadota</taxon>
        <taxon>Gammaproteobacteria</taxon>
        <taxon>Legionellales</taxon>
        <taxon>Legionellaceae</taxon>
        <taxon>Legionella</taxon>
    </lineage>
</organism>
<evidence type="ECO:0000313" key="6">
    <source>
        <dbReference type="Proteomes" id="UP000182998"/>
    </source>
</evidence>
<dbReference type="EMBL" id="FMVN01000004">
    <property type="protein sequence ID" value="SCY10810.1"/>
    <property type="molecule type" value="Genomic_DNA"/>
</dbReference>
<dbReference type="PATRIC" id="fig|451.8.peg.2227"/>
<accession>A0A098GFF4</accession>
<feature type="compositionally biased region" description="Polar residues" evidence="1">
    <location>
        <begin position="4314"/>
        <end position="4330"/>
    </location>
</feature>
<sequence length="4370" mass="500779">MTKIDASLFAHIQNDANLSGTYGLQGNFFSNTIGYLKQYLDCMSSQGELFPAEYNHLLQDMDYLLEIEKKLYNPSLPVDKLIDTLGKQITADITSLSVGQKIHLPGGWKDQEGGHAMIYQFTRTVDGYLFTAINAGAGIEYHHKKSSRKKELYNPVKAWHFPTPNSAKEKAELAAFIGQILRPQLPIAHQKRAITEKVLYQRILPRISYIGGKEVEYLIPEYGYTGGQLSGTCSERCLHQMLKILSPSEAFYERFIFKFKHHALFDYAKACLAGEQPFTPEAREQINLAIENNLKILDIPGLFQELEKDKYYQEIKELQKEINRDELTSSKTVPVSADPPPQLSLLSRTYTFARPHFDSPSYNVGPSLQIDLCSGKNLIDNLATSIGEIEKVKSRSAQYYYLEKLILELPLDLTSTFYDELKRDAGYVKFEQHLDKIQNLLWKLQSEWLKEAQTPTLNHLALNIIALQTDVKSTLAKEQNLPSFSPFTEVMMQTVIGNNQRNPYWATNNPILDKRFQTLQKRYRSASNKDHHDFYSYLKAILATEPELTAELKRRYESKYGLNITQLHKDVRAYGLEALFMISQHLKYIERLEPRFNPVIQKIQDHINYESKLREAINPFFAKRFSKNPRIELDIVFNEFRVSTPLYPTFVYWQELSTELSQNKYVLKDSPAQLALNADVSEFSTYRKKLGVRTANNIQLAPTKPLSDTNSTIPVTPEDITTRDYFHLRSVPSLQIPLTLDYFTRHIDKLANESDQRYVEANIFQPGLLAKSLKKPSFLPQFDIFLTTGFRFFNKNGEYTRESLLFLRLDYLVSRYIALKDKLTGLPRLQATQEQLLKQLSQPNHPDITYVQQQYLFLTLMARIELGEDPKDLFALAFDAYFYIRSHANPNILEDLSHQVEVDRAIARFQMLANEQPEKVITHAIRDSFEKYPYTKDLTLIGGKFPVYRLEDNKGQKVEINVYLGKLFEKRLARSGVPFSIQKHPLIKHLGLEKNYECLSTADEKYMYLPSERKEDEVHLFYDNDDLTIQKNWRIGGQTNTFELLPLTQDHLAAHANKRSIPLEPSLPKVLTDDTVDYWQHIASREAILTQNGAPLYAFKSGKFIVLDKDGNETAYTLKQLHPNWCTILNRFESNHFIIAHSSPIDTHIKLPRYGLEFKIDTSSAKPGLVYPKTGEKVVEGPSPIHPSVAGLVLENDRQTRYLVPVARFYATNDHARKGDFYPVIHDTNGTIANESLKVEWSIRPPARIPLWNYQNSERAISFRLQDGEPLPDSVADALYLAYIYLATNQTTKAWKVLEDCNTRLGGLTGDPAELQFISWICKDLPHILPNGEKKAKRNTPRYVACQLKAMSLLSDYLLQDRKFNLTPPNSADTANSHYQQLEHQQLTQFLNSLPTTIYHSFQRMQTMKRHLEHDYQLSLIERKRLLDYYQNAQPKNDAPKGALGYEWMSINLEFLQRERQALKARSESGSISNTDKKRLEFIENYLREMKPVLAKSTALELVPIDLSLPDKCEIKEQNKPKTENWFNSLPGKKQLDPHIEEGAMSVLVSEIKEDEFITHFPTYFHIACTSSHAHRKQLLDFCAHTLIAARHVPLDKQESDIPFLCNVLYRLANDSHVVTTEEVKFNEVVNTLKGYSPPLLQVYQARDVYKDILATPDAILDQEHPAHTPLSVTAQLNPTLLIQTNLEQTLGENREGELLKRLVKSYRALEDQTSQEIEELGKTLTFDLEQRFDVEIQAGKKLFAQEKGQKALAQTFISDPDFTRLILETARSFSSSLVRQEQEAWSEALNFANQGPESPEKAKSWKIKKRAKSHAKLSKADLLSIYCSADTAYSIEKTGLSPERVQELHNLIHKALFASIQNQLTNKVISHLDKTLETKNIDDALQAFDLLAREEIPGLDETATVIIQYEENILLRKRQVSALKRLLTPLADGRTNESVEKIIPGGGKSKVVIPVLAEKKANGNNLVVVEVPPALLPTNHVDLNRISQRLYGKRAYRFEFNRDSNCSPERLEQLYQHFTEIMTTRCYLVTTGESIQSLELKYLELLLSDDQHDEVWQKQVYWLDKITGLFRNQADCIIDEAHQGLWIKKKLNYTVGEPKPIGPDLIKNGVALFSFIDTEFIKQAPYLDANYDWDEFKRNLATKLIKEANSPLKEFVAKAIHSHGEAIEEKLIAYLLDKEMCEAVALATTEEKDALSVFKQEINTILPETLRQKLNVKYGASRRKNLSPVQYTLPIPYSGNNAPNESSRDGNELVALNRGIQMMLIKGISEDHFKERLIAWQIQARQELFLNPSLKHLDDTPTARGFALLEGSSGLTLSQVNVTDAAQMERLYNRHKNNRFLIFSLLQEASLKQISLDPAIISSDSFNHVDVYHSVQCVTGSPSNHMTYHHRLNYDATSSLGSDGYILEILDSKNTSISSLDYQGVYAFIESAITNSSERARTRAIIDINATFTGVSNYTVAKEIARYAREHESYFSRPIKHILYLNEEDVLCALDINKPEEPIKLGTSDEKEIRRILGSTPNERISYYDQFHTLGTDLEQAEDAHALALVDENNLFQEYIQGDMRMRWISRGHTLEMIVPKRLDGISRPELTKRLVLNEKTMLLADVLSSGTSQLINHMRRNSLTLVQDLPSEAADHKSMLAKKFRCFFEEKAKRDYFALYGSITEEQDVAAMFELSKKELLTLLTDCYESAGIPLPEEKFKAIDLELQSIINKILPWCPKRYKGAGVSQNKEVQVQVHKDIRIERAQLNACYNPKLKEEPEKSWGASGGTFFRMIRNKTRSLNDLCSIEAFPLFSDTLRASKNYTNTYINQAEFLNVFLKPVFLVWYHYEGEALYATIVTPQELKDLEVSIGHLPGNWIATTQDTVVAGTRPEEALRDQQYFNLREQVRFFNGEFQSLLNQDAPLHWLKDRPMEKITFFENTLQAYRPGSEVELPPLKTALAQANTEGFVYITQHPFDDLTNFDWKSLYPKTIPAQSAEYKKVAEAFVYLNQNWLDREPAIEEIQERFSLPLSSLGYIDDHLKHLSELKQLLEYLSQGMCRPLDEALGKCLEKCLGLSLESFCHGNRISELNRKPADTEETKLRQLAALKALRILQNYPALKGKSLKAYFTQIARDADSTEVLHELLTVENLSQEFFLTFIRNPFCNHEIVEELLNLNYDYSERVLTLLAMRCGTKELIYKYIDRLLQKEEINYNLLCNTLPRYPGYPSYNNEIVRKFLDSSHDLSEQTLEILASLCVRQCAEHTQKDLIDKFLQKKNLSDYILCILLEREDLDETQLLTILAKASIPDTLERLYQHRAAGNRVQEVLWQHAQCSSKLLLKLLDQGLLKDETLLKILTRRDDISASLLRRIVSEPCSPQLLLAAVSHRNANSGVIGLACENEAFSCDVALQIFNWVKLNPHSIDVVQKLIRTAFDLYQAKPSEWKSFLLQLLEYCKDQNTGISEIMQILHEQELDPGLAIEILRLYGKDVLPLLPMEKILRNAEAKDLDLLVDYKKTRGLNARLLPLLADKCSTPALIEKLLDRRDLTAEVLMKVLVKHPHLDPKLLLKLLSHPNTDTQVIEVAFENRAFSPQIAIQLVGENRLIGDSQEIILDHHRLFKRLVRFCFAKSELINNSSWQEALLHIFKRYEQIPSSLNDASESIIKLIEPQKIDGRFGLEILRIFGQNSISVLPMEEMIETAQESDIKLLINSIGMIQRPSKKTQDSERLLMMLVLKCSTSELINRLLDRQDLTPGILSQIIVNNPDLTPPLLLKLISHPGITPEVIVIAFNHKSFSSEIAQTVVENNQLFYEKRKLSSERHNLLKNLVKVCFKKQALMTQNTEWQHLLLSIFRQYRDLSLTVPITREVDSILEIIREERISEDFGLEVFRIFGKRAISALPIEDIIQIAKENDLELFLDNIDELPIHTMPVLAQRCLSGASIIKFLQRKDLSESMLLEAISGKGNLIPEIFSAVMFHPKATPRVVKPVMAHPEFSCEIAEKIVSKTRLDSNKNHALLKELLNQCFTQMERSQDSKWEFLIIQILQKYSSGTTAFNDVIDIVRAHRLNASLGIKLLYQLGRAVIDVLPLKEMIAIADDDGLSLIYNTIKFENIPQELLVLLIKKAQSPELFNSILKKDISWDVIETILNRIPDYYTLRRALTHENASEDDCQNWLQNLTDKQKALKEEASRTEDVTKRLLTTLNALKVKACSHALAAVQDKKYEEVASTSIWLYRKLEEEITQYLKTPNDPGGFLEKCTRSINESRGILETHRGGAKQLLVDIVSAILAFITIKFIRSASHKWDFFETKTASIKIVEELKGNIQDLVDESGQRLNQLDSDPYPNNSTSAKMAKKDDLPAKNKYDRNRIFYKEPQENTKTTRRAVQLFPS</sequence>
<reference evidence="3" key="1">
    <citation type="submission" date="2014-09" db="EMBL/GenBank/DDBJ databases">
        <authorList>
            <person name="GOMEZ-VALERO Laura"/>
        </authorList>
    </citation>
    <scope>NUCLEOTIDE SEQUENCE</scope>
    <source>
        <strain evidence="3">ATCC33218</strain>
    </source>
</reference>
<evidence type="ECO:0000259" key="2">
    <source>
        <dbReference type="Pfam" id="PF12340"/>
    </source>
</evidence>
<feature type="region of interest" description="Disordered" evidence="1">
    <location>
        <begin position="4314"/>
        <end position="4370"/>
    </location>
</feature>
<reference evidence="5" key="2">
    <citation type="submission" date="2014-09" db="EMBL/GenBank/DDBJ databases">
        <authorList>
            <person name="Gomez-Valero L."/>
        </authorList>
    </citation>
    <scope>NUCLEOTIDE SEQUENCE [LARGE SCALE GENOMIC DNA]</scope>
    <source>
        <strain evidence="5">ATCC33218</strain>
    </source>
</reference>
<name>A0A098GFF4_LEGMI</name>
<evidence type="ECO:0000313" key="4">
    <source>
        <dbReference type="EMBL" id="SCY10810.1"/>
    </source>
</evidence>
<dbReference type="KEGG" id="tmc:LMI_1405"/>
<gene>
    <name evidence="3" type="ORF">LMI_1405</name>
    <name evidence="4" type="ORF">SAMN02982997_00827</name>
</gene>
<protein>
    <recommendedName>
        <fullName evidence="2">DUF3638 domain-containing protein</fullName>
    </recommendedName>
</protein>
<dbReference type="Pfam" id="PF12340">
    <property type="entry name" value="DUF3638"/>
    <property type="match status" value="1"/>
</dbReference>
<dbReference type="Proteomes" id="UP000032414">
    <property type="component" value="Chromosome I"/>
</dbReference>
<evidence type="ECO:0000313" key="3">
    <source>
        <dbReference type="EMBL" id="CEG60712.1"/>
    </source>
</evidence>
<proteinExistence type="predicted"/>
<feature type="domain" description="DUF3638" evidence="2">
    <location>
        <begin position="1901"/>
        <end position="2102"/>
    </location>
</feature>
<dbReference type="EMBL" id="LN614830">
    <property type="protein sequence ID" value="CEG60712.1"/>
    <property type="molecule type" value="Genomic_DNA"/>
</dbReference>
<dbReference type="OrthoDB" id="5653345at2"/>
<evidence type="ECO:0000313" key="5">
    <source>
        <dbReference type="Proteomes" id="UP000032414"/>
    </source>
</evidence>
<keyword evidence="6" id="KW-1185">Reference proteome</keyword>
<reference evidence="4 6" key="3">
    <citation type="submission" date="2016-10" db="EMBL/GenBank/DDBJ databases">
        <authorList>
            <person name="Varghese N."/>
            <person name="Submissions S."/>
        </authorList>
    </citation>
    <scope>NUCLEOTIDE SEQUENCE [LARGE SCALE GENOMIC DNA]</scope>
    <source>
        <strain evidence="4 6">ATCC 33218</strain>
    </source>
</reference>
<evidence type="ECO:0000256" key="1">
    <source>
        <dbReference type="SAM" id="MobiDB-lite"/>
    </source>
</evidence>
<dbReference type="RefSeq" id="WP_045099071.1">
    <property type="nucleotide sequence ID" value="NZ_CP020614.1"/>
</dbReference>